<dbReference type="EMBL" id="PDCK01000040">
    <property type="protein sequence ID" value="PRQ49560.1"/>
    <property type="molecule type" value="Genomic_DNA"/>
</dbReference>
<reference evidence="1 2" key="1">
    <citation type="journal article" date="2018" name="Nat. Genet.">
        <title>The Rosa genome provides new insights in the design of modern roses.</title>
        <authorList>
            <person name="Bendahmane M."/>
        </authorList>
    </citation>
    <scope>NUCLEOTIDE SEQUENCE [LARGE SCALE GENOMIC DNA]</scope>
    <source>
        <strain evidence="2">cv. Old Blush</strain>
    </source>
</reference>
<name>A0A2P6RSZ8_ROSCH</name>
<keyword evidence="2" id="KW-1185">Reference proteome</keyword>
<dbReference type="AlphaFoldDB" id="A0A2P6RSZ8"/>
<evidence type="ECO:0000313" key="1">
    <source>
        <dbReference type="EMBL" id="PRQ49560.1"/>
    </source>
</evidence>
<accession>A0A2P6RSZ8</accession>
<proteinExistence type="predicted"/>
<protein>
    <submittedName>
        <fullName evidence="1">Uncharacterized protein</fullName>
    </submittedName>
</protein>
<organism evidence="1 2">
    <name type="scientific">Rosa chinensis</name>
    <name type="common">China rose</name>
    <dbReference type="NCBI Taxonomy" id="74649"/>
    <lineage>
        <taxon>Eukaryota</taxon>
        <taxon>Viridiplantae</taxon>
        <taxon>Streptophyta</taxon>
        <taxon>Embryophyta</taxon>
        <taxon>Tracheophyta</taxon>
        <taxon>Spermatophyta</taxon>
        <taxon>Magnoliopsida</taxon>
        <taxon>eudicotyledons</taxon>
        <taxon>Gunneridae</taxon>
        <taxon>Pentapetalae</taxon>
        <taxon>rosids</taxon>
        <taxon>fabids</taxon>
        <taxon>Rosales</taxon>
        <taxon>Rosaceae</taxon>
        <taxon>Rosoideae</taxon>
        <taxon>Rosoideae incertae sedis</taxon>
        <taxon>Rosa</taxon>
    </lineage>
</organism>
<evidence type="ECO:0000313" key="2">
    <source>
        <dbReference type="Proteomes" id="UP000238479"/>
    </source>
</evidence>
<gene>
    <name evidence="1" type="ORF">RchiOBHm_Chr2g0123291</name>
</gene>
<sequence>MQFFSKLLNSLCFFSLFSMHFRMYYRRQLDPALMVALTTVYRVDNFVLLSETPFCSNFA</sequence>
<dbReference type="Proteomes" id="UP000238479">
    <property type="component" value="Chromosome 2"/>
</dbReference>
<comment type="caution">
    <text evidence="1">The sequence shown here is derived from an EMBL/GenBank/DDBJ whole genome shotgun (WGS) entry which is preliminary data.</text>
</comment>
<dbReference type="Gramene" id="PRQ49560">
    <property type="protein sequence ID" value="PRQ49560"/>
    <property type="gene ID" value="RchiOBHm_Chr2g0123291"/>
</dbReference>